<feature type="compositionally biased region" description="Basic and acidic residues" evidence="2">
    <location>
        <begin position="177"/>
        <end position="197"/>
    </location>
</feature>
<dbReference type="AlphaFoldDB" id="A0A5B8MY62"/>
<evidence type="ECO:0000256" key="2">
    <source>
        <dbReference type="SAM" id="MobiDB-lite"/>
    </source>
</evidence>
<accession>A0A5B8MY62</accession>
<feature type="region of interest" description="Disordered" evidence="2">
    <location>
        <begin position="167"/>
        <end position="212"/>
    </location>
</feature>
<keyword evidence="1" id="KW-0175">Coiled coil</keyword>
<name>A0A5B8MY62_9CHLO</name>
<dbReference type="EMBL" id="CP031049">
    <property type="protein sequence ID" value="QDZ25321.1"/>
    <property type="molecule type" value="Genomic_DNA"/>
</dbReference>
<gene>
    <name evidence="3" type="ORF">A3770_16p78390</name>
</gene>
<organism evidence="3 4">
    <name type="scientific">Chloropicon primus</name>
    <dbReference type="NCBI Taxonomy" id="1764295"/>
    <lineage>
        <taxon>Eukaryota</taxon>
        <taxon>Viridiplantae</taxon>
        <taxon>Chlorophyta</taxon>
        <taxon>Chloropicophyceae</taxon>
        <taxon>Chloropicales</taxon>
        <taxon>Chloropicaceae</taxon>
        <taxon>Chloropicon</taxon>
    </lineage>
</organism>
<feature type="region of interest" description="Disordered" evidence="2">
    <location>
        <begin position="79"/>
        <end position="124"/>
    </location>
</feature>
<feature type="coiled-coil region" evidence="1">
    <location>
        <begin position="329"/>
        <end position="379"/>
    </location>
</feature>
<protein>
    <submittedName>
        <fullName evidence="3">Uncharacterized protein</fullName>
    </submittedName>
</protein>
<proteinExistence type="predicted"/>
<reference evidence="3 4" key="1">
    <citation type="submission" date="2018-07" db="EMBL/GenBank/DDBJ databases">
        <title>The complete nuclear genome of the prasinophyte Chloropicon primus (CCMP1205).</title>
        <authorList>
            <person name="Pombert J.-F."/>
            <person name="Otis C."/>
            <person name="Turmel M."/>
            <person name="Lemieux C."/>
        </authorList>
    </citation>
    <scope>NUCLEOTIDE SEQUENCE [LARGE SCALE GENOMIC DNA]</scope>
    <source>
        <strain evidence="3 4">CCMP1205</strain>
    </source>
</reference>
<evidence type="ECO:0000313" key="4">
    <source>
        <dbReference type="Proteomes" id="UP000316726"/>
    </source>
</evidence>
<dbReference type="Proteomes" id="UP000316726">
    <property type="component" value="Chromosome 16"/>
</dbReference>
<sequence>MSSSGSANRESNQALLFRLSTALKKVDRLKSAQANVLNRMELARKITPGRVGENVFSPLDIKAKATRGSRGPAVRLRSPLQARDLNAPPPVVPPPPAPIVSSSPVDKPKAEEAVAEEAEEYHPLSSLRKRRYRKSVSLPSALTLSIPDSPVRPGLTFKRALKTPVKRKGTDFISPGKEFEVAEERDRRRDEEAKRDEQEEETLQSLTSLFVTPSPPPVKEDVGIVLRSIAKEGEAAAAGGGEAGVIRNLQRALKREAKSKSAAIKAVEKMHEKITEMHGHVEVAFKMKKVAENKLADVVADHQAKELESLRKVKDLQQTIQAMEKGHQIQKAQSDKKVLKLKKKLVESQRDISSLETHLHKYERQINSLQAQIELLRRSMLKSTNLHRYAALSPAKMRVLERISASACGTPSDASSNLGTCGIASAISLPSVDYTPSILDALNIEMF</sequence>
<evidence type="ECO:0000256" key="1">
    <source>
        <dbReference type="SAM" id="Coils"/>
    </source>
</evidence>
<evidence type="ECO:0000313" key="3">
    <source>
        <dbReference type="EMBL" id="QDZ25321.1"/>
    </source>
</evidence>
<keyword evidence="4" id="KW-1185">Reference proteome</keyword>
<feature type="compositionally biased region" description="Pro residues" evidence="2">
    <location>
        <begin position="87"/>
        <end position="98"/>
    </location>
</feature>